<accession>A0ABY7K211</accession>
<evidence type="ECO:0000256" key="1">
    <source>
        <dbReference type="ARBA" id="ARBA00023067"/>
    </source>
</evidence>
<dbReference type="PRINTS" id="PR01727">
    <property type="entry name" value="DNABINDINGHU"/>
</dbReference>
<sequence length="91" mass="9330">MNRKELVAAVADAADLEQKTVDAVLRGLQSTLEGAAAKGEKVSVPGFFAMSVGKRAAREGRNPATGETIQIAAANTVKFTAGSALKDAANK</sequence>
<keyword evidence="2 4" id="KW-0238">DNA-binding</keyword>
<dbReference type="Proteomes" id="UP001164693">
    <property type="component" value="Chromosome"/>
</dbReference>
<dbReference type="InterPro" id="IPR000119">
    <property type="entry name" value="Hist_DNA-bd"/>
</dbReference>
<dbReference type="EMBL" id="CP097463">
    <property type="protein sequence ID" value="WAX58548.1"/>
    <property type="molecule type" value="Genomic_DNA"/>
</dbReference>
<evidence type="ECO:0000256" key="2">
    <source>
        <dbReference type="ARBA" id="ARBA00023125"/>
    </source>
</evidence>
<dbReference type="Pfam" id="PF00216">
    <property type="entry name" value="Bac_DNA_binding"/>
    <property type="match status" value="1"/>
</dbReference>
<dbReference type="InterPro" id="IPR020816">
    <property type="entry name" value="Histone-like_DNA-bd_CS"/>
</dbReference>
<dbReference type="PANTHER" id="PTHR33175">
    <property type="entry name" value="DNA-BINDING PROTEIN HU"/>
    <property type="match status" value="1"/>
</dbReference>
<dbReference type="GO" id="GO:0003677">
    <property type="term" value="F:DNA binding"/>
    <property type="evidence" value="ECO:0007669"/>
    <property type="project" value="UniProtKB-KW"/>
</dbReference>
<comment type="similarity">
    <text evidence="3">Belongs to the bacterial histone-like protein family.</text>
</comment>
<protein>
    <submittedName>
        <fullName evidence="4">HU family DNA-binding protein</fullName>
    </submittedName>
</protein>
<keyword evidence="5" id="KW-1185">Reference proteome</keyword>
<organism evidence="4 5">
    <name type="scientific">Jatrophihabitans cynanchi</name>
    <dbReference type="NCBI Taxonomy" id="2944128"/>
    <lineage>
        <taxon>Bacteria</taxon>
        <taxon>Bacillati</taxon>
        <taxon>Actinomycetota</taxon>
        <taxon>Actinomycetes</taxon>
        <taxon>Jatrophihabitantales</taxon>
        <taxon>Jatrophihabitantaceae</taxon>
        <taxon>Jatrophihabitans</taxon>
    </lineage>
</organism>
<evidence type="ECO:0000256" key="3">
    <source>
        <dbReference type="RuleBase" id="RU003939"/>
    </source>
</evidence>
<dbReference type="SMART" id="SM00411">
    <property type="entry name" value="BHL"/>
    <property type="match status" value="1"/>
</dbReference>
<dbReference type="InterPro" id="IPR010992">
    <property type="entry name" value="IHF-like_DNA-bd_dom_sf"/>
</dbReference>
<reference evidence="4" key="1">
    <citation type="submission" date="2022-05" db="EMBL/GenBank/DDBJ databases">
        <title>Jatrophihabitans sp. SB3-54 whole genome sequence.</title>
        <authorList>
            <person name="Suh M.K."/>
            <person name="Eom M.K."/>
            <person name="Kim J.S."/>
            <person name="Kim H.S."/>
            <person name="Do H.E."/>
            <person name="Shin Y.K."/>
            <person name="Lee J.-S."/>
        </authorList>
    </citation>
    <scope>NUCLEOTIDE SEQUENCE</scope>
    <source>
        <strain evidence="4">SB3-54</strain>
    </source>
</reference>
<dbReference type="SUPFAM" id="SSF47729">
    <property type="entry name" value="IHF-like DNA-binding proteins"/>
    <property type="match status" value="1"/>
</dbReference>
<name>A0ABY7K211_9ACTN</name>
<dbReference type="PROSITE" id="PS00045">
    <property type="entry name" value="HISTONE_LIKE"/>
    <property type="match status" value="1"/>
</dbReference>
<evidence type="ECO:0000313" key="4">
    <source>
        <dbReference type="EMBL" id="WAX58548.1"/>
    </source>
</evidence>
<dbReference type="RefSeq" id="WP_269445087.1">
    <property type="nucleotide sequence ID" value="NZ_CP097463.1"/>
</dbReference>
<keyword evidence="1" id="KW-0226">DNA condensation</keyword>
<proteinExistence type="inferred from homology"/>
<dbReference type="PANTHER" id="PTHR33175:SF3">
    <property type="entry name" value="DNA-BINDING PROTEIN HU-BETA"/>
    <property type="match status" value="1"/>
</dbReference>
<gene>
    <name evidence="4" type="ORF">M6B22_07230</name>
</gene>
<dbReference type="Gene3D" id="4.10.520.10">
    <property type="entry name" value="IHF-like DNA-binding proteins"/>
    <property type="match status" value="1"/>
</dbReference>
<evidence type="ECO:0000313" key="5">
    <source>
        <dbReference type="Proteomes" id="UP001164693"/>
    </source>
</evidence>